<evidence type="ECO:0000256" key="15">
    <source>
        <dbReference type="SAM" id="MobiDB-lite"/>
    </source>
</evidence>
<reference evidence="20 21" key="1">
    <citation type="journal article" date="2014" name="PLoS ONE">
        <title>De novo Genome Assembly of the Fungal Plant Pathogen Pyrenophora semeniperda.</title>
        <authorList>
            <person name="Soliai M.M."/>
            <person name="Meyer S.E."/>
            <person name="Udall J.A."/>
            <person name="Elzinga D.E."/>
            <person name="Hermansen R.A."/>
            <person name="Bodily P.M."/>
            <person name="Hart A.A."/>
            <person name="Coleman C.E."/>
        </authorList>
    </citation>
    <scope>NUCLEOTIDE SEQUENCE [LARGE SCALE GENOMIC DNA]</scope>
    <source>
        <strain evidence="20 21">CCB06</strain>
        <tissue evidence="20">Mycelium</tissue>
    </source>
</reference>
<dbReference type="InterPro" id="IPR002110">
    <property type="entry name" value="Ankyrin_rpt"/>
</dbReference>
<feature type="domain" description="Glycosyl hydrolase family 67 C-terminal" evidence="18">
    <location>
        <begin position="464"/>
        <end position="686"/>
    </location>
</feature>
<dbReference type="InterPro" id="IPR016161">
    <property type="entry name" value="Ald_DH/histidinol_DH"/>
</dbReference>
<keyword evidence="4 14" id="KW-0858">Xylan degradation</keyword>
<dbReference type="PROSITE" id="PS50088">
    <property type="entry name" value="ANK_REPEAT"/>
    <property type="match status" value="1"/>
</dbReference>
<comment type="function">
    <text evidence="14">Alpha-glucuronidase involved in the hydrolysis of xylan, a major structural heterogeneous polysaccharide found in plant biomass representing the second most abundant polysaccharide in the biosphere, after cellulose. Releases 4-O-methylglucuronic acid from xylan.</text>
</comment>
<dbReference type="Gene3D" id="1.25.40.20">
    <property type="entry name" value="Ankyrin repeat-containing domain"/>
    <property type="match status" value="1"/>
</dbReference>
<dbReference type="GO" id="GO:0016620">
    <property type="term" value="F:oxidoreductase activity, acting on the aldehyde or oxo group of donors, NAD or NADP as acceptor"/>
    <property type="evidence" value="ECO:0007669"/>
    <property type="project" value="InterPro"/>
</dbReference>
<keyword evidence="11" id="KW-0040">ANK repeat</keyword>
<dbReference type="CDD" id="cd02795">
    <property type="entry name" value="CBM6-CBM35-CBM36_like"/>
    <property type="match status" value="1"/>
</dbReference>
<dbReference type="GO" id="GO:0045493">
    <property type="term" value="P:xylan catabolic process"/>
    <property type="evidence" value="ECO:0007669"/>
    <property type="project" value="UniProtKB-KW"/>
</dbReference>
<dbReference type="InterPro" id="IPR016160">
    <property type="entry name" value="Ald_DH_CS_CYS"/>
</dbReference>
<dbReference type="GO" id="GO:0046559">
    <property type="term" value="F:alpha-glucuronidase activity"/>
    <property type="evidence" value="ECO:0007669"/>
    <property type="project" value="UniProtKB-EC"/>
</dbReference>
<dbReference type="FunFam" id="3.40.309.10:FF:000009">
    <property type="entry name" value="Aldehyde dehydrogenase A"/>
    <property type="match status" value="1"/>
</dbReference>
<comment type="subcellular location">
    <subcellularLocation>
        <location evidence="14">Secreted</location>
    </subcellularLocation>
</comment>
<keyword evidence="9 14" id="KW-0624">Polysaccharide degradation</keyword>
<dbReference type="PROSITE" id="PS50297">
    <property type="entry name" value="ANK_REP_REGION"/>
    <property type="match status" value="1"/>
</dbReference>
<feature type="domain" description="Aldehyde dehydrogenase" evidence="16">
    <location>
        <begin position="1480"/>
        <end position="1938"/>
    </location>
</feature>
<gene>
    <name evidence="14" type="primary">aguA</name>
    <name evidence="20" type="ORF">GMOD_00000718</name>
</gene>
<dbReference type="SUPFAM" id="SSF48403">
    <property type="entry name" value="Ankyrin repeat"/>
    <property type="match status" value="1"/>
</dbReference>
<dbReference type="Pfam" id="PF07477">
    <property type="entry name" value="Glyco_hydro_67C"/>
    <property type="match status" value="1"/>
</dbReference>
<dbReference type="OrthoDB" id="6501611at2759"/>
<dbReference type="CDD" id="cd07114">
    <property type="entry name" value="ALDH_DhaS"/>
    <property type="match status" value="1"/>
</dbReference>
<dbReference type="PANTHER" id="PTHR39207">
    <property type="entry name" value="ALPHA-GLUCURONIDASE A"/>
    <property type="match status" value="1"/>
</dbReference>
<dbReference type="Pfam" id="PF03648">
    <property type="entry name" value="Glyco_hydro_67N"/>
    <property type="match status" value="1"/>
</dbReference>
<keyword evidence="7 14" id="KW-0119">Carbohydrate metabolism</keyword>
<dbReference type="PROSITE" id="PS00687">
    <property type="entry name" value="ALDEHYDE_DEHYDR_GLU"/>
    <property type="match status" value="1"/>
</dbReference>
<keyword evidence="6 13" id="KW-0560">Oxidoreductase</keyword>
<evidence type="ECO:0000256" key="9">
    <source>
        <dbReference type="ARBA" id="ARBA00023326"/>
    </source>
</evidence>
<feature type="domain" description="Alpha glucuronidase N-terminal" evidence="17">
    <location>
        <begin position="23"/>
        <end position="137"/>
    </location>
</feature>
<dbReference type="SUPFAM" id="SSF55545">
    <property type="entry name" value="beta-N-acetylhexosaminidase-like domain"/>
    <property type="match status" value="1"/>
</dbReference>
<dbReference type="InterPro" id="IPR005154">
    <property type="entry name" value="Glyco_hydro_67_aGlcAse_N"/>
</dbReference>
<sequence>MRLSLFSLACVVGSAIAEDGSQGWLRYAPIPNGSCAQSVPTTLIVLNSTTVSPVYTAGKELQKGVLSMVGTQLNLSTTAGQNDAAIIVGTEDAYTSAYGDLAREDLEVDGFFLSTSPEKVIIVGQNERGALYGAFEYLSQLAQNNVTYGSKVYNPQVPIRWTNEWDNMDGSIERGYAGPSIFFRDGYVIDNTTRIAEYARLLASIGINGAIINNVNANATLLNDRNVRGLGRVADAMRPYGVQIGISLNFASPNQSLGTFDPLDPRVDAWWANITDQIYSKVPDFAGYLVKANSEGQPGPLTYNRTLADGANMFAKAVEPHGGVVMFRAFVYDNHINESNWRDDRANAQLQFFQDLDGKFNENVVVQIKFGPIDFQVREPASPLFGSLRHTSTAIEVQITPEYLGQNCHLVYLAPQWKEILEFDMRSDNRSSKVKDIITGERFKRPLGGYAGVTGIGANTTWLGSHLAMSNLYAFGRLAWDASVGSETILQDWIRLTFGFDEDVMDTLTDMSMRSWPAYENYSGNLGIQTLTDILYTHFGPNPASQDGNGWGQWTRADAFSIGMDRTVKNGTGNAGQYPPEVAQMYENIDQTPDNLLLWFHHVPYTQRLKSNKTVIQHFYDAHYEGAATAQEFVTQWEFLRGKIDDERFDQVLFRQIFQAGHSLVWRDAINEFYHNLSGIPDERKRVGNHPYRIEAESMTLSGYKPYNVSPFETASGYKAIVTTSNKTAGVASAKVAFASGTYDVAVNYYDVIGGKAKYRLELGNRTVGSWVGDLEDKLGHAPSIYLDGHSAARITFRGVRVEQGEEVRIMGQADGIEPAPVDYFTVAARCAALGTSIAQVIPDISSFARKVRDSRHDLNTINSHLIVIKTALGIAQDDFSARWVELPASLVDAVSRVLDSCDTTSERLHKAFLKLSCSSQPKDDWQAFKDGPLVNLRHDLDASKVVLELALDYIILFAQQDDTLHSLLHNYVNNLITQSDELLKRTDTDEIYVNQTARDELSSLLQAVRLLRSCITAISREGMPSASQRERRATVLRENTPPGAPRERRTTISRADITSESQRERRTTNPRPDSLEPALGETPRSGRKSPNEKAPSASSNKDEGIGTWLANVPSFTDAQPLSYSAMEQSSATRLLEIPSSRNEMTPSRGTFYTDDGLSPSPTLVAPELTLESRLKKSYSWCTDLSGKASTKIHLASRHASAHASKYTSILSSSDISIFHKNITSDRIAVTKAKRKELNPNQRTALDRILTNIPSDATSAEVERVIWEGANPMASHPEFGYFFMRVAYEMSPEILTLLTEFGADITRTNTAPTIYFSAMHAATLGRQLDTIRYLASQGHSIDCPDLNGETPLHHAVKTPGASAIARYLIEAGVDIDFEAKNGLTPIQSALKAPKLEGRERSALIELLLAHGADGAAEVKRVMECKRDDKKGRTIPSQLFPPSVFLLFYTTSLWIFTNYDGESKQDLPDVGGGKRGGRRSGAIFAHCHAASVGDVDDAVQTAHKAFKSGVWSKAPRHVRADTLDRIAELLVQNLPRLIELEVRQTGRAIREMKAQVPTLTKWFKYYAALIRTEERSVLPTVGKLHNWVDRKPLGVVAQVTPFNHPMLIAVKKIAPALAAGNSIVLKPSELTPLTSLELGKLMKEAGLPDGIFNVLPGDSITTGKALVEHPLIKKVDVTGGTPAGRAIGAIAGRNLAHYTAELGGKAPLVVFKQAHIDLAVNGIVFASFIASGQTCVAATRIIVENSIRNQVVDKLKSKVQSIEKRMGSPKNVESMMGPLISAKQLGNVEALVNDAKEAGVTVVTGGQRMTNKSTLDDTDFSKGYFYPPTILTDSASKKITDTRIWKEEAFGPVIVVVGFDTETEALDLANDSEFGLGAAIWTQDLSQAFRVSEEIESGICWVNTHHRNDPSSPWGGIKSSGVGSENGVDAYNAYTTAKSTIINYATVEEGLASDDWFREGAGDVRYG</sequence>
<dbReference type="Pfam" id="PF12796">
    <property type="entry name" value="Ank_2"/>
    <property type="match status" value="1"/>
</dbReference>
<evidence type="ECO:0000259" key="18">
    <source>
        <dbReference type="Pfam" id="PF07477"/>
    </source>
</evidence>
<evidence type="ECO:0000256" key="12">
    <source>
        <dbReference type="PROSITE-ProRule" id="PRU10007"/>
    </source>
</evidence>
<evidence type="ECO:0000256" key="14">
    <source>
        <dbReference type="RuleBase" id="RU361198"/>
    </source>
</evidence>
<dbReference type="Gene3D" id="3.40.605.10">
    <property type="entry name" value="Aldehyde Dehydrogenase, Chain A, domain 1"/>
    <property type="match status" value="1"/>
</dbReference>
<dbReference type="PROSITE" id="PS00070">
    <property type="entry name" value="ALDEHYDE_DEHYDR_CYS"/>
    <property type="match status" value="1"/>
</dbReference>
<dbReference type="InterPro" id="IPR016163">
    <property type="entry name" value="Ald_DH_C"/>
</dbReference>
<evidence type="ECO:0000256" key="6">
    <source>
        <dbReference type="ARBA" id="ARBA00023002"/>
    </source>
</evidence>
<protein>
    <recommendedName>
        <fullName evidence="3 14">Alpha-glucuronidase</fullName>
        <ecNumber evidence="3 14">3.2.1.139</ecNumber>
    </recommendedName>
</protein>
<comment type="similarity">
    <text evidence="1 14">Belongs to the glycosyl hydrolase 67 family.</text>
</comment>
<evidence type="ECO:0000313" key="21">
    <source>
        <dbReference type="Proteomes" id="UP000265663"/>
    </source>
</evidence>
<dbReference type="Pfam" id="PF07488">
    <property type="entry name" value="Glyco_hydro_67M"/>
    <property type="match status" value="1"/>
</dbReference>
<evidence type="ECO:0000256" key="13">
    <source>
        <dbReference type="RuleBase" id="RU003345"/>
    </source>
</evidence>
<evidence type="ECO:0000256" key="3">
    <source>
        <dbReference type="ARBA" id="ARBA00012271"/>
    </source>
</evidence>
<organism evidence="20 21">
    <name type="scientific">Pyrenophora seminiperda CCB06</name>
    <dbReference type="NCBI Taxonomy" id="1302712"/>
    <lineage>
        <taxon>Eukaryota</taxon>
        <taxon>Fungi</taxon>
        <taxon>Dikarya</taxon>
        <taxon>Ascomycota</taxon>
        <taxon>Pezizomycotina</taxon>
        <taxon>Dothideomycetes</taxon>
        <taxon>Pleosporomycetidae</taxon>
        <taxon>Pleosporales</taxon>
        <taxon>Pleosporineae</taxon>
        <taxon>Pleosporaceae</taxon>
        <taxon>Pyrenophora</taxon>
    </lineage>
</organism>
<evidence type="ECO:0000256" key="5">
    <source>
        <dbReference type="ARBA" id="ARBA00022801"/>
    </source>
</evidence>
<keyword evidence="21" id="KW-1185">Reference proteome</keyword>
<dbReference type="Gene3D" id="3.20.20.80">
    <property type="entry name" value="Glycosidases"/>
    <property type="match status" value="1"/>
</dbReference>
<evidence type="ECO:0000256" key="8">
    <source>
        <dbReference type="ARBA" id="ARBA00023295"/>
    </source>
</evidence>
<keyword evidence="14" id="KW-0732">Signal</keyword>
<name>A0A3M7M7V5_9PLEO</name>
<dbReference type="FunFam" id="3.40.605.10:FF:000007">
    <property type="entry name" value="NAD/NADP-dependent betaine aldehyde dehydrogenase"/>
    <property type="match status" value="1"/>
</dbReference>
<dbReference type="SUPFAM" id="SSF51445">
    <property type="entry name" value="(Trans)glycosidases"/>
    <property type="match status" value="1"/>
</dbReference>
<evidence type="ECO:0000256" key="10">
    <source>
        <dbReference type="ARBA" id="ARBA00048838"/>
    </source>
</evidence>
<comment type="similarity">
    <text evidence="2 13">Belongs to the aldehyde dehydrogenase family.</text>
</comment>
<feature type="signal peptide" evidence="14">
    <location>
        <begin position="1"/>
        <end position="17"/>
    </location>
</feature>
<dbReference type="InterPro" id="IPR029510">
    <property type="entry name" value="Ald_DH_CS_GLU"/>
</dbReference>
<dbReference type="InterPro" id="IPR011100">
    <property type="entry name" value="Glyco_hydro_67_cat"/>
</dbReference>
<evidence type="ECO:0000256" key="2">
    <source>
        <dbReference type="ARBA" id="ARBA00009986"/>
    </source>
</evidence>
<evidence type="ECO:0000256" key="1">
    <source>
        <dbReference type="ARBA" id="ARBA00008833"/>
    </source>
</evidence>
<dbReference type="InterPro" id="IPR037054">
    <property type="entry name" value="A-glucoronidase_C_sf"/>
</dbReference>
<dbReference type="Pfam" id="PF00171">
    <property type="entry name" value="Aldedh"/>
    <property type="match status" value="1"/>
</dbReference>
<feature type="active site" evidence="12">
    <location>
        <position position="1700"/>
    </location>
</feature>
<accession>A0A3M7M7V5</accession>
<keyword evidence="5 14" id="KW-0378">Hydrolase</keyword>
<dbReference type="InterPro" id="IPR016162">
    <property type="entry name" value="Ald_DH_N"/>
</dbReference>
<dbReference type="InterPro" id="IPR029018">
    <property type="entry name" value="Hex-like_dom2"/>
</dbReference>
<dbReference type="GO" id="GO:0005576">
    <property type="term" value="C:extracellular region"/>
    <property type="evidence" value="ECO:0007669"/>
    <property type="project" value="UniProtKB-SubCell"/>
</dbReference>
<evidence type="ECO:0000259" key="17">
    <source>
        <dbReference type="Pfam" id="PF03648"/>
    </source>
</evidence>
<evidence type="ECO:0000256" key="4">
    <source>
        <dbReference type="ARBA" id="ARBA00022651"/>
    </source>
</evidence>
<dbReference type="InterPro" id="IPR017853">
    <property type="entry name" value="GH"/>
</dbReference>
<dbReference type="InterPro" id="IPR036770">
    <property type="entry name" value="Ankyrin_rpt-contain_sf"/>
</dbReference>
<evidence type="ECO:0000259" key="16">
    <source>
        <dbReference type="Pfam" id="PF00171"/>
    </source>
</evidence>
<evidence type="ECO:0000256" key="7">
    <source>
        <dbReference type="ARBA" id="ARBA00023277"/>
    </source>
</evidence>
<feature type="repeat" description="ANK" evidence="11">
    <location>
        <begin position="1347"/>
        <end position="1380"/>
    </location>
</feature>
<keyword evidence="8 14" id="KW-0326">Glycosidase</keyword>
<dbReference type="EMBL" id="KE747824">
    <property type="protein sequence ID" value="RMZ70601.1"/>
    <property type="molecule type" value="Genomic_DNA"/>
</dbReference>
<feature type="chain" id="PRO_5017855522" description="Alpha-glucuronidase" evidence="14">
    <location>
        <begin position="18"/>
        <end position="1966"/>
    </location>
</feature>
<dbReference type="InterPro" id="IPR015590">
    <property type="entry name" value="Aldehyde_DH_dom"/>
</dbReference>
<dbReference type="EC" id="3.2.1.139" evidence="3 14"/>
<dbReference type="InterPro" id="IPR011099">
    <property type="entry name" value="Glyco_hydro_67_C"/>
</dbReference>
<dbReference type="Proteomes" id="UP000265663">
    <property type="component" value="Unassembled WGS sequence"/>
</dbReference>
<dbReference type="SUPFAM" id="SSF53720">
    <property type="entry name" value="ALDH-like"/>
    <property type="match status" value="1"/>
</dbReference>
<feature type="region of interest" description="Disordered" evidence="15">
    <location>
        <begin position="1022"/>
        <end position="1106"/>
    </location>
</feature>
<comment type="catalytic activity">
    <reaction evidence="10 14">
        <text>an alpha-D-glucuronoside + H2O = D-glucuronate + an alcohol</text>
        <dbReference type="Rhea" id="RHEA:20005"/>
        <dbReference type="ChEBI" id="CHEBI:15377"/>
        <dbReference type="ChEBI" id="CHEBI:30879"/>
        <dbReference type="ChEBI" id="CHEBI:58720"/>
        <dbReference type="ChEBI" id="CHEBI:58899"/>
        <dbReference type="EC" id="3.2.1.139"/>
    </reaction>
</comment>
<evidence type="ECO:0000313" key="20">
    <source>
        <dbReference type="EMBL" id="RMZ70601.1"/>
    </source>
</evidence>
<evidence type="ECO:0000256" key="11">
    <source>
        <dbReference type="PROSITE-ProRule" id="PRU00023"/>
    </source>
</evidence>
<feature type="domain" description="Glycosyl hydrolase family 67 catalytic" evidence="19">
    <location>
        <begin position="149"/>
        <end position="462"/>
    </location>
</feature>
<dbReference type="PANTHER" id="PTHR39207:SF1">
    <property type="entry name" value="ALPHA-GLUCURONIDASE A"/>
    <property type="match status" value="1"/>
</dbReference>
<evidence type="ECO:0000259" key="19">
    <source>
        <dbReference type="Pfam" id="PF07488"/>
    </source>
</evidence>
<dbReference type="Gene3D" id="3.30.379.10">
    <property type="entry name" value="Chitobiase/beta-hexosaminidase domain 2-like"/>
    <property type="match status" value="1"/>
</dbReference>
<dbReference type="Gene3D" id="3.40.309.10">
    <property type="entry name" value="Aldehyde Dehydrogenase, Chain A, domain 2"/>
    <property type="match status" value="1"/>
</dbReference>
<proteinExistence type="inferred from homology"/>
<dbReference type="SMART" id="SM00248">
    <property type="entry name" value="ANK"/>
    <property type="match status" value="3"/>
</dbReference>
<dbReference type="Gene3D" id="3.90.1330.10">
    <property type="entry name" value="Alpha-glucuronidase, C-terminal domain"/>
    <property type="match status" value="1"/>
</dbReference>